<sequence length="416" mass="48076">MISKLQNIPNYRFKGFTDAWEQRKLGDIYYKIGNAFVGTVTPYYVEKGHFYLESNNVKNGQINYDTEVFINDEFYEKQKDKWLKAGDLVMVQSGHVGHTAVIPQSLNNLAAHALIMFRSPRVPINSYFLNYQFQTDTLKKKIDNITTGNTIKHILASDMRGFIVKISSYNEQSKIAHFFSTLDTLITLHQRECDRLSDVKRIFLQKMFPKNGEATPEFRFDGFTDAWEQRKLGDIGNTFTGLSGKTKEDFGHGEAKFITYINVFNNPIANPRMLENIEIDPRQNEVKYGDVFFTTSSETPEEVGMSSVWLENDRNIYLNSFCFGYRPAIKVDNHYLAFMLRSSSIREKMILLAQGISRYNISKNQVMKIAVSTPTLEEQIAIGSFFSTLDTLITLHQRQYELLKNMKKSLLKQMFI</sequence>
<dbReference type="Proteomes" id="UP000188946">
    <property type="component" value="Unassembled WGS sequence"/>
</dbReference>
<dbReference type="Gene3D" id="3.90.220.20">
    <property type="entry name" value="DNA methylase specificity domains"/>
    <property type="match status" value="2"/>
</dbReference>
<comment type="caution">
    <text evidence="5">The sequence shown here is derived from an EMBL/GenBank/DDBJ whole genome shotgun (WGS) entry which is preliminary data.</text>
</comment>
<accession>A0AB36JTB7</accession>
<dbReference type="InterPro" id="IPR052021">
    <property type="entry name" value="Type-I_RS_S_subunit"/>
</dbReference>
<protein>
    <recommendedName>
        <fullName evidence="4">Type I restriction modification DNA specificity domain-containing protein</fullName>
    </recommendedName>
</protein>
<dbReference type="EMBL" id="MSPT01000001">
    <property type="protein sequence ID" value="ONK29471.1"/>
    <property type="molecule type" value="Genomic_DNA"/>
</dbReference>
<evidence type="ECO:0000259" key="4">
    <source>
        <dbReference type="Pfam" id="PF01420"/>
    </source>
</evidence>
<proteinExistence type="inferred from homology"/>
<gene>
    <name evidence="6" type="ORF">BVE84_01440</name>
    <name evidence="5" type="ORF">BVE86_00130</name>
</gene>
<keyword evidence="2" id="KW-0680">Restriction system</keyword>
<dbReference type="PANTHER" id="PTHR30408">
    <property type="entry name" value="TYPE-1 RESTRICTION ENZYME ECOKI SPECIFICITY PROTEIN"/>
    <property type="match status" value="1"/>
</dbReference>
<evidence type="ECO:0000256" key="1">
    <source>
        <dbReference type="ARBA" id="ARBA00010923"/>
    </source>
</evidence>
<reference evidence="7 8" key="1">
    <citation type="submission" date="2016-12" db="EMBL/GenBank/DDBJ databases">
        <authorList>
            <person name="Gulvik C.A."/>
        </authorList>
    </citation>
    <scope>NUCLEOTIDE SEQUENCE [LARGE SCALE GENOMIC DNA]</scope>
    <source>
        <strain evidence="6 8">12-5202</strain>
        <strain evidence="5 7">12-5291</strain>
    </source>
</reference>
<feature type="domain" description="Type I restriction modification DNA specificity" evidence="4">
    <location>
        <begin position="20"/>
        <end position="192"/>
    </location>
</feature>
<evidence type="ECO:0000313" key="5">
    <source>
        <dbReference type="EMBL" id="ONK29471.1"/>
    </source>
</evidence>
<dbReference type="Pfam" id="PF01420">
    <property type="entry name" value="Methylase_S"/>
    <property type="match status" value="2"/>
</dbReference>
<dbReference type="GO" id="GO:0009307">
    <property type="term" value="P:DNA restriction-modification system"/>
    <property type="evidence" value="ECO:0007669"/>
    <property type="project" value="UniProtKB-KW"/>
</dbReference>
<dbReference type="GO" id="GO:0003677">
    <property type="term" value="F:DNA binding"/>
    <property type="evidence" value="ECO:0007669"/>
    <property type="project" value="UniProtKB-KW"/>
</dbReference>
<evidence type="ECO:0000313" key="7">
    <source>
        <dbReference type="Proteomes" id="UP000188600"/>
    </source>
</evidence>
<evidence type="ECO:0000313" key="8">
    <source>
        <dbReference type="Proteomes" id="UP000188946"/>
    </source>
</evidence>
<dbReference type="RefSeq" id="WP_076995308.1">
    <property type="nucleotide sequence ID" value="NZ_MSPR01000002.1"/>
</dbReference>
<evidence type="ECO:0000256" key="3">
    <source>
        <dbReference type="ARBA" id="ARBA00023125"/>
    </source>
</evidence>
<keyword evidence="3" id="KW-0238">DNA-binding</keyword>
<organism evidence="5 7">
    <name type="scientific">Streptococcus azizii</name>
    <dbReference type="NCBI Taxonomy" id="1579424"/>
    <lineage>
        <taxon>Bacteria</taxon>
        <taxon>Bacillati</taxon>
        <taxon>Bacillota</taxon>
        <taxon>Bacilli</taxon>
        <taxon>Lactobacillales</taxon>
        <taxon>Streptococcaceae</taxon>
        <taxon>Streptococcus</taxon>
    </lineage>
</organism>
<name>A0AB36JTB7_9STRE</name>
<evidence type="ECO:0000256" key="2">
    <source>
        <dbReference type="ARBA" id="ARBA00022747"/>
    </source>
</evidence>
<evidence type="ECO:0000313" key="6">
    <source>
        <dbReference type="EMBL" id="ONK30756.1"/>
    </source>
</evidence>
<dbReference type="Proteomes" id="UP000188600">
    <property type="component" value="Unassembled WGS sequence"/>
</dbReference>
<dbReference type="SUPFAM" id="SSF116734">
    <property type="entry name" value="DNA methylase specificity domain"/>
    <property type="match status" value="2"/>
</dbReference>
<dbReference type="PANTHER" id="PTHR30408:SF12">
    <property type="entry name" value="TYPE I RESTRICTION ENZYME MJAVIII SPECIFICITY SUBUNIT"/>
    <property type="match status" value="1"/>
</dbReference>
<keyword evidence="8" id="KW-1185">Reference proteome</keyword>
<dbReference type="Gene3D" id="1.10.287.1120">
    <property type="entry name" value="Bipartite methylase S protein"/>
    <property type="match status" value="1"/>
</dbReference>
<dbReference type="AlphaFoldDB" id="A0AB36JTB7"/>
<dbReference type="EMBL" id="MSPR01000002">
    <property type="protein sequence ID" value="ONK30756.1"/>
    <property type="molecule type" value="Genomic_DNA"/>
</dbReference>
<dbReference type="InterPro" id="IPR044946">
    <property type="entry name" value="Restrct_endonuc_typeI_TRD_sf"/>
</dbReference>
<feature type="domain" description="Type I restriction modification DNA specificity" evidence="4">
    <location>
        <begin position="226"/>
        <end position="404"/>
    </location>
</feature>
<dbReference type="InterPro" id="IPR000055">
    <property type="entry name" value="Restrct_endonuc_typeI_TRD"/>
</dbReference>
<comment type="similarity">
    <text evidence="1">Belongs to the type-I restriction system S methylase family.</text>
</comment>